<sequence>MNKEIIEDHKNQEEEISPIEKQLMKFIKEYGLDPENAWRIDKDKEIYLDKESFLKYYDTISYWQLPTPEEELNYLILPYIEFKYIYYESPIKAKGNKWLSNLPGLNLSRIEFMDMLSEEALRGKLGNKYCEKISSSDEKTSSALHDHRIWPQEDLNLNNIKLLGGIVYW</sequence>
<organism evidence="1 2">
    <name type="scientific">Austropuccinia psidii MF-1</name>
    <dbReference type="NCBI Taxonomy" id="1389203"/>
    <lineage>
        <taxon>Eukaryota</taxon>
        <taxon>Fungi</taxon>
        <taxon>Dikarya</taxon>
        <taxon>Basidiomycota</taxon>
        <taxon>Pucciniomycotina</taxon>
        <taxon>Pucciniomycetes</taxon>
        <taxon>Pucciniales</taxon>
        <taxon>Sphaerophragmiaceae</taxon>
        <taxon>Austropuccinia</taxon>
    </lineage>
</organism>
<proteinExistence type="predicted"/>
<comment type="caution">
    <text evidence="1">The sequence shown here is derived from an EMBL/GenBank/DDBJ whole genome shotgun (WGS) entry which is preliminary data.</text>
</comment>
<dbReference type="EMBL" id="AVOT02044708">
    <property type="protein sequence ID" value="MBW0540076.1"/>
    <property type="molecule type" value="Genomic_DNA"/>
</dbReference>
<accession>A0A9Q3FGZ2</accession>
<evidence type="ECO:0000313" key="1">
    <source>
        <dbReference type="EMBL" id="MBW0540076.1"/>
    </source>
</evidence>
<dbReference type="Proteomes" id="UP000765509">
    <property type="component" value="Unassembled WGS sequence"/>
</dbReference>
<gene>
    <name evidence="1" type="ORF">O181_079791</name>
</gene>
<keyword evidence="2" id="KW-1185">Reference proteome</keyword>
<reference evidence="1" key="1">
    <citation type="submission" date="2021-03" db="EMBL/GenBank/DDBJ databases">
        <title>Draft genome sequence of rust myrtle Austropuccinia psidii MF-1, a brazilian biotype.</title>
        <authorList>
            <person name="Quecine M.C."/>
            <person name="Pachon D.M.R."/>
            <person name="Bonatelli M.L."/>
            <person name="Correr F.H."/>
            <person name="Franceschini L.M."/>
            <person name="Leite T.F."/>
            <person name="Margarido G.R.A."/>
            <person name="Almeida C.A."/>
            <person name="Ferrarezi J.A."/>
            <person name="Labate C.A."/>
        </authorList>
    </citation>
    <scope>NUCLEOTIDE SEQUENCE</scope>
    <source>
        <strain evidence="1">MF-1</strain>
    </source>
</reference>
<name>A0A9Q3FGZ2_9BASI</name>
<protein>
    <submittedName>
        <fullName evidence="1">Uncharacterized protein</fullName>
    </submittedName>
</protein>
<evidence type="ECO:0000313" key="2">
    <source>
        <dbReference type="Proteomes" id="UP000765509"/>
    </source>
</evidence>
<dbReference type="AlphaFoldDB" id="A0A9Q3FGZ2"/>